<protein>
    <recommendedName>
        <fullName evidence="5">Cell envelope biogenesis protein TolA</fullName>
    </recommendedName>
</protein>
<dbReference type="AlphaFoldDB" id="A0A6S7DIR4"/>
<evidence type="ECO:0000256" key="2">
    <source>
        <dbReference type="SAM" id="SignalP"/>
    </source>
</evidence>
<evidence type="ECO:0000313" key="4">
    <source>
        <dbReference type="Proteomes" id="UP000494203"/>
    </source>
</evidence>
<evidence type="ECO:0008006" key="5">
    <source>
        <dbReference type="Google" id="ProtNLM"/>
    </source>
</evidence>
<reference evidence="3 4" key="1">
    <citation type="submission" date="2020-04" db="EMBL/GenBank/DDBJ databases">
        <authorList>
            <person name="De Canck E."/>
        </authorList>
    </citation>
    <scope>NUCLEOTIDE SEQUENCE [LARGE SCALE GENOMIC DNA]</scope>
    <source>
        <strain evidence="3 4">LMG 26788</strain>
    </source>
</reference>
<feature type="coiled-coil region" evidence="1">
    <location>
        <begin position="63"/>
        <end position="94"/>
    </location>
</feature>
<feature type="signal peptide" evidence="2">
    <location>
        <begin position="1"/>
        <end position="29"/>
    </location>
</feature>
<dbReference type="EMBL" id="CADIKZ010000001">
    <property type="protein sequence ID" value="CAB3827435.1"/>
    <property type="molecule type" value="Genomic_DNA"/>
</dbReference>
<keyword evidence="4" id="KW-1185">Reference proteome</keyword>
<dbReference type="Proteomes" id="UP000494203">
    <property type="component" value="Unassembled WGS sequence"/>
</dbReference>
<accession>A0A6S7DIR4</accession>
<dbReference type="RefSeq" id="WP_244957771.1">
    <property type="nucleotide sequence ID" value="NZ_CADIKZ010000001.1"/>
</dbReference>
<evidence type="ECO:0000256" key="1">
    <source>
        <dbReference type="SAM" id="Coils"/>
    </source>
</evidence>
<gene>
    <name evidence="3" type="ORF">LMG26788_00590</name>
</gene>
<proteinExistence type="predicted"/>
<evidence type="ECO:0000313" key="3">
    <source>
        <dbReference type="EMBL" id="CAB3827435.1"/>
    </source>
</evidence>
<keyword evidence="1" id="KW-0175">Coiled coil</keyword>
<keyword evidence="2" id="KW-0732">Signal</keyword>
<sequence length="127" mass="13848">MYRFPITLSRALIPATALCLSALALPTHAQTMSVRSDAQVDHQYEKDKKQCDAMKGNQKDVCLRQAEAARDKAKADAKAAVEKAEANHDAAKTRNEADYKVGKEKCDALSGNAKDACMADLKTRHGK</sequence>
<organism evidence="3 4">
    <name type="scientific">Achromobacter pulmonis</name>
    <dbReference type="NCBI Taxonomy" id="1389932"/>
    <lineage>
        <taxon>Bacteria</taxon>
        <taxon>Pseudomonadati</taxon>
        <taxon>Pseudomonadota</taxon>
        <taxon>Betaproteobacteria</taxon>
        <taxon>Burkholderiales</taxon>
        <taxon>Alcaligenaceae</taxon>
        <taxon>Achromobacter</taxon>
    </lineage>
</organism>
<feature type="chain" id="PRO_5028908570" description="Cell envelope biogenesis protein TolA" evidence="2">
    <location>
        <begin position="30"/>
        <end position="127"/>
    </location>
</feature>
<name>A0A6S7DIR4_9BURK</name>